<dbReference type="Proteomes" id="UP001059663">
    <property type="component" value="Chromosome"/>
</dbReference>
<protein>
    <submittedName>
        <fullName evidence="1">Uncharacterized protein</fullName>
    </submittedName>
</protein>
<organism evidence="1 2">
    <name type="scientific">Janibacter limosus</name>
    <dbReference type="NCBI Taxonomy" id="53458"/>
    <lineage>
        <taxon>Bacteria</taxon>
        <taxon>Bacillati</taxon>
        <taxon>Actinomycetota</taxon>
        <taxon>Actinomycetes</taxon>
        <taxon>Micrococcales</taxon>
        <taxon>Intrasporangiaceae</taxon>
        <taxon>Janibacter</taxon>
    </lineage>
</organism>
<name>A0AC61U4B6_9MICO</name>
<gene>
    <name evidence="1" type="ORF">LP422_21655</name>
</gene>
<evidence type="ECO:0000313" key="1">
    <source>
        <dbReference type="EMBL" id="UUZ44846.1"/>
    </source>
</evidence>
<proteinExistence type="predicted"/>
<accession>A0AC61U4B6</accession>
<sequence length="69" mass="7176">MTTAAGATDCLARLGQPQMQAVVIDVARFDGKDGLLLIAETLPEGPSLARAVTSGCEPIWPDPVRVPTS</sequence>
<reference evidence="1" key="1">
    <citation type="submission" date="2021-11" db="EMBL/GenBank/DDBJ databases">
        <title>Study of the species diversity of bacterial strains isolated from a unique natural object - Shulgan-Tash cave (Bashkiria).</title>
        <authorList>
            <person name="Sazanova A.L."/>
            <person name="Chirak E.R."/>
            <person name="Safronova V.I."/>
        </authorList>
    </citation>
    <scope>NUCLEOTIDE SEQUENCE</scope>
    <source>
        <strain evidence="1">P1</strain>
    </source>
</reference>
<dbReference type="EMBL" id="CP087977">
    <property type="protein sequence ID" value="UUZ44846.1"/>
    <property type="molecule type" value="Genomic_DNA"/>
</dbReference>
<evidence type="ECO:0000313" key="2">
    <source>
        <dbReference type="Proteomes" id="UP001059663"/>
    </source>
</evidence>